<dbReference type="GO" id="GO:0001522">
    <property type="term" value="P:pseudouridine synthesis"/>
    <property type="evidence" value="ECO:0007669"/>
    <property type="project" value="InterPro"/>
</dbReference>
<dbReference type="InterPro" id="IPR038664">
    <property type="entry name" value="Gar1/Naf1_Cbf5-bd_sf"/>
</dbReference>
<organism evidence="2">
    <name type="scientific">Thermococcus litoralis</name>
    <dbReference type="NCBI Taxonomy" id="2265"/>
    <lineage>
        <taxon>Archaea</taxon>
        <taxon>Methanobacteriati</taxon>
        <taxon>Methanobacteriota</taxon>
        <taxon>Thermococci</taxon>
        <taxon>Thermococcales</taxon>
        <taxon>Thermococcaceae</taxon>
        <taxon>Thermococcus</taxon>
    </lineage>
</organism>
<comment type="caution">
    <text evidence="2">The sequence shown here is derived from an EMBL/GenBank/DDBJ whole genome shotgun (WGS) entry which is preliminary data.</text>
</comment>
<dbReference type="NCBIfam" id="NF009629">
    <property type="entry name" value="PRK13149.1-5"/>
    <property type="match status" value="1"/>
</dbReference>
<reference evidence="2" key="1">
    <citation type="journal article" date="2020" name="mSystems">
        <title>Genome- and Community-Level Interaction Insights into Carbon Utilization and Element Cycling Functions of Hydrothermarchaeota in Hydrothermal Sediment.</title>
        <authorList>
            <person name="Zhou Z."/>
            <person name="Liu Y."/>
            <person name="Xu W."/>
            <person name="Pan J."/>
            <person name="Luo Z.H."/>
            <person name="Li M."/>
        </authorList>
    </citation>
    <scope>NUCLEOTIDE SEQUENCE [LARGE SCALE GENOMIC DNA]</scope>
    <source>
        <strain evidence="2">HyVt-93</strain>
    </source>
</reference>
<protein>
    <submittedName>
        <fullName evidence="2">H/ACA RNA-protein complex protein Gar1</fullName>
    </submittedName>
</protein>
<dbReference type="InterPro" id="IPR009000">
    <property type="entry name" value="Transl_B-barrel_sf"/>
</dbReference>
<name>A0A7C5PA49_THELI</name>
<dbReference type="Pfam" id="PF04410">
    <property type="entry name" value="Gar1"/>
    <property type="match status" value="1"/>
</dbReference>
<sequence>MKRLGKVSHYAKQGFLILRSTFAPTLNDPVVDKNLQLIGTVKDVFGPANYPYVAVKPRVKDPQKYVGEVLYIDERKRKRAPSKTGKKHRGKVKKKRPAPQRRG</sequence>
<evidence type="ECO:0000256" key="1">
    <source>
        <dbReference type="SAM" id="MobiDB-lite"/>
    </source>
</evidence>
<gene>
    <name evidence="2" type="ORF">ENL40_04365</name>
</gene>
<evidence type="ECO:0000313" key="2">
    <source>
        <dbReference type="EMBL" id="HHI00692.1"/>
    </source>
</evidence>
<dbReference type="InterPro" id="IPR007504">
    <property type="entry name" value="H/ACA_rnp_Gar1/Naf1"/>
</dbReference>
<proteinExistence type="predicted"/>
<dbReference type="AlphaFoldDB" id="A0A7C5PA49"/>
<dbReference type="GO" id="GO:0042254">
    <property type="term" value="P:ribosome biogenesis"/>
    <property type="evidence" value="ECO:0007669"/>
    <property type="project" value="InterPro"/>
</dbReference>
<accession>A0A7C5PA49</accession>
<feature type="region of interest" description="Disordered" evidence="1">
    <location>
        <begin position="76"/>
        <end position="103"/>
    </location>
</feature>
<dbReference type="EMBL" id="DRTU01000187">
    <property type="protein sequence ID" value="HHI00692.1"/>
    <property type="molecule type" value="Genomic_DNA"/>
</dbReference>
<dbReference type="SUPFAM" id="SSF50447">
    <property type="entry name" value="Translation proteins"/>
    <property type="match status" value="1"/>
</dbReference>
<dbReference type="Gene3D" id="2.40.10.230">
    <property type="entry name" value="Probable tRNA pseudouridine synthase domain"/>
    <property type="match status" value="1"/>
</dbReference>
<dbReference type="Proteomes" id="UP000886217">
    <property type="component" value="Unassembled WGS sequence"/>
</dbReference>